<dbReference type="RefSeq" id="WP_114834895.1">
    <property type="nucleotide sequence ID" value="NZ_LR699114.1"/>
</dbReference>
<evidence type="ECO:0000313" key="1">
    <source>
        <dbReference type="EMBL" id="RDI41486.1"/>
    </source>
</evidence>
<name>A0A370GE35_9COXI</name>
<proteinExistence type="predicted"/>
<organism evidence="1 2">
    <name type="scientific">Aquicella lusitana</name>
    <dbReference type="NCBI Taxonomy" id="254246"/>
    <lineage>
        <taxon>Bacteria</taxon>
        <taxon>Pseudomonadati</taxon>
        <taxon>Pseudomonadota</taxon>
        <taxon>Gammaproteobacteria</taxon>
        <taxon>Legionellales</taxon>
        <taxon>Coxiellaceae</taxon>
        <taxon>Aquicella</taxon>
    </lineage>
</organism>
<comment type="caution">
    <text evidence="1">The sequence shown here is derived from an EMBL/GenBank/DDBJ whole genome shotgun (WGS) entry which is preliminary data.</text>
</comment>
<gene>
    <name evidence="1" type="ORF">C8D86_1193</name>
</gene>
<sequence length="129" mass="14768">MPLTFYPHTDDAQKGSYEERVEVLMEAAERYKAIVLDVSAKPTEQEERKRMVPREQTAAFNWEEIARLLREIRELPEGNKSDKLKKAVLLKKLAEVYEVLRAAKMPKLEAVRLALISESNQLQGGTQVA</sequence>
<protein>
    <submittedName>
        <fullName evidence="1">Uncharacterized protein</fullName>
    </submittedName>
</protein>
<reference evidence="1 2" key="1">
    <citation type="submission" date="2018-07" db="EMBL/GenBank/DDBJ databases">
        <title>Genomic Encyclopedia of Type Strains, Phase IV (KMG-IV): sequencing the most valuable type-strain genomes for metagenomic binning, comparative biology and taxonomic classification.</title>
        <authorList>
            <person name="Goeker M."/>
        </authorList>
    </citation>
    <scope>NUCLEOTIDE SEQUENCE [LARGE SCALE GENOMIC DNA]</scope>
    <source>
        <strain evidence="1 2">DSM 16500</strain>
    </source>
</reference>
<evidence type="ECO:0000313" key="2">
    <source>
        <dbReference type="Proteomes" id="UP000254720"/>
    </source>
</evidence>
<dbReference type="OrthoDB" id="9944998at2"/>
<dbReference type="EMBL" id="QQAX01000019">
    <property type="protein sequence ID" value="RDI41486.1"/>
    <property type="molecule type" value="Genomic_DNA"/>
</dbReference>
<dbReference type="AlphaFoldDB" id="A0A370GE35"/>
<accession>A0A370GE35</accession>
<dbReference type="Proteomes" id="UP000254720">
    <property type="component" value="Unassembled WGS sequence"/>
</dbReference>
<keyword evidence="2" id="KW-1185">Reference proteome</keyword>